<dbReference type="InterPro" id="IPR006059">
    <property type="entry name" value="SBP"/>
</dbReference>
<dbReference type="EMBL" id="JADBEM010000001">
    <property type="protein sequence ID" value="MBE1608479.1"/>
    <property type="molecule type" value="Genomic_DNA"/>
</dbReference>
<keyword evidence="3" id="KW-0813">Transport</keyword>
<comment type="caution">
    <text evidence="6">The sequence shown here is derived from an EMBL/GenBank/DDBJ whole genome shotgun (WGS) entry which is preliminary data.</text>
</comment>
<evidence type="ECO:0000256" key="5">
    <source>
        <dbReference type="SAM" id="MobiDB-lite"/>
    </source>
</evidence>
<dbReference type="Pfam" id="PF01547">
    <property type="entry name" value="SBP_bac_1"/>
    <property type="match status" value="1"/>
</dbReference>
<dbReference type="Proteomes" id="UP000638648">
    <property type="component" value="Unassembled WGS sequence"/>
</dbReference>
<accession>A0A927RB79</accession>
<sequence length="467" mass="50330">MTSGPFLTRRRLLQGGLGLAVAGAAGTSLTACGSDSSATPAGWTEVTFSSVGDPTTQKMFKEMIAAAQKESLDEHKIKIVWKPAPGDDWASVMLQFASGTTADLQRIDDDRVYDLATNGKILQLDKMISDKSTGFDLSKYSPTFTTKVAVEGYQFSITPGMSANALYYNKKLFADAGLTAPTSWADAWSWDEFDAAVKKLTKKNGSRTDTYGLQYAVNTVQATAYGAGDTALNENQTECGYGKPETLEAIDKQISYIREGHAPTVDVEFLPLFNAGKLAMTWQAMDISPQISPDVDWDVMPWPKTPLFAMTKNYSRTWVIPKTAKDPQAAFLAMKALCGKAASEVMAKAQFAVPALTEVAESAAFTDHPRPKTANVWAETLGDVDGKPVDVPFPRGPIGTALADSFVEGTNANNLMSGKLATADFIKRGRAAVNAEIKKRNWNGSKGKELLEKGGALTDPDLKVTDK</sequence>
<dbReference type="Gene3D" id="3.40.190.10">
    <property type="entry name" value="Periplasmic binding protein-like II"/>
    <property type="match status" value="1"/>
</dbReference>
<reference evidence="6" key="1">
    <citation type="submission" date="2020-10" db="EMBL/GenBank/DDBJ databases">
        <title>Sequencing the genomes of 1000 actinobacteria strains.</title>
        <authorList>
            <person name="Klenk H.-P."/>
        </authorList>
    </citation>
    <scope>NUCLEOTIDE SEQUENCE</scope>
    <source>
        <strain evidence="6">DSM 45354</strain>
    </source>
</reference>
<dbReference type="PANTHER" id="PTHR43649">
    <property type="entry name" value="ARABINOSE-BINDING PROTEIN-RELATED"/>
    <property type="match status" value="1"/>
</dbReference>
<dbReference type="SUPFAM" id="SSF53850">
    <property type="entry name" value="Periplasmic binding protein-like II"/>
    <property type="match status" value="1"/>
</dbReference>
<keyword evidence="4" id="KW-0732">Signal</keyword>
<proteinExistence type="inferred from homology"/>
<dbReference type="GO" id="GO:0030313">
    <property type="term" value="C:cell envelope"/>
    <property type="evidence" value="ECO:0007669"/>
    <property type="project" value="UniProtKB-SubCell"/>
</dbReference>
<dbReference type="PANTHER" id="PTHR43649:SF31">
    <property type="entry name" value="SN-GLYCEROL-3-PHOSPHATE-BINDING PERIPLASMIC PROTEIN UGPB"/>
    <property type="match status" value="1"/>
</dbReference>
<organism evidence="6 7">
    <name type="scientific">Actinopolymorpha pittospori</name>
    <dbReference type="NCBI Taxonomy" id="648752"/>
    <lineage>
        <taxon>Bacteria</taxon>
        <taxon>Bacillati</taxon>
        <taxon>Actinomycetota</taxon>
        <taxon>Actinomycetes</taxon>
        <taxon>Propionibacteriales</taxon>
        <taxon>Actinopolymorphaceae</taxon>
        <taxon>Actinopolymorpha</taxon>
    </lineage>
</organism>
<evidence type="ECO:0000256" key="1">
    <source>
        <dbReference type="ARBA" id="ARBA00004196"/>
    </source>
</evidence>
<dbReference type="RefSeq" id="WP_192752249.1">
    <property type="nucleotide sequence ID" value="NZ_BAABJL010000097.1"/>
</dbReference>
<dbReference type="InterPro" id="IPR050490">
    <property type="entry name" value="Bact_solute-bd_prot1"/>
</dbReference>
<evidence type="ECO:0000313" key="6">
    <source>
        <dbReference type="EMBL" id="MBE1608479.1"/>
    </source>
</evidence>
<evidence type="ECO:0000256" key="3">
    <source>
        <dbReference type="ARBA" id="ARBA00022448"/>
    </source>
</evidence>
<gene>
    <name evidence="6" type="ORF">HEB94_005327</name>
</gene>
<evidence type="ECO:0000256" key="4">
    <source>
        <dbReference type="ARBA" id="ARBA00022729"/>
    </source>
</evidence>
<dbReference type="PROSITE" id="PS51318">
    <property type="entry name" value="TAT"/>
    <property type="match status" value="1"/>
</dbReference>
<comment type="similarity">
    <text evidence="2">Belongs to the bacterial solute-binding protein 1 family.</text>
</comment>
<keyword evidence="7" id="KW-1185">Reference proteome</keyword>
<evidence type="ECO:0000256" key="2">
    <source>
        <dbReference type="ARBA" id="ARBA00008520"/>
    </source>
</evidence>
<comment type="subcellular location">
    <subcellularLocation>
        <location evidence="1">Cell envelope</location>
    </subcellularLocation>
</comment>
<protein>
    <submittedName>
        <fullName evidence="6">ABC-type glycerol-3-phosphate transport system substrate-binding protein</fullName>
    </submittedName>
</protein>
<dbReference type="AlphaFoldDB" id="A0A927RB79"/>
<evidence type="ECO:0000313" key="7">
    <source>
        <dbReference type="Proteomes" id="UP000638648"/>
    </source>
</evidence>
<name>A0A927RB79_9ACTN</name>
<dbReference type="InterPro" id="IPR006311">
    <property type="entry name" value="TAT_signal"/>
</dbReference>
<feature type="region of interest" description="Disordered" evidence="5">
    <location>
        <begin position="443"/>
        <end position="467"/>
    </location>
</feature>